<accession>A0ABQ6FU79</accession>
<evidence type="ECO:0000313" key="2">
    <source>
        <dbReference type="Proteomes" id="UP001344906"/>
    </source>
</evidence>
<name>A0ABQ6FU79_9CHLR</name>
<proteinExistence type="predicted"/>
<comment type="caution">
    <text evidence="1">The sequence shown here is derived from an EMBL/GenBank/DDBJ whole genome shotgun (WGS) entry which is preliminary data.</text>
</comment>
<keyword evidence="2" id="KW-1185">Reference proteome</keyword>
<dbReference type="Proteomes" id="UP001344906">
    <property type="component" value="Unassembled WGS sequence"/>
</dbReference>
<reference evidence="1 2" key="1">
    <citation type="submission" date="2023-02" db="EMBL/GenBank/DDBJ databases">
        <title>Dictyobacter halimunensis sp. nov., a new member of the class Ktedonobacteria from forest soil in a geothermal area.</title>
        <authorList>
            <person name="Rachmania M.K."/>
            <person name="Ningsih F."/>
            <person name="Sakai Y."/>
            <person name="Yabe S."/>
            <person name="Yokota A."/>
            <person name="Sjamsuridzal W."/>
        </authorList>
    </citation>
    <scope>NUCLEOTIDE SEQUENCE [LARGE SCALE GENOMIC DNA]</scope>
    <source>
        <strain evidence="1 2">S3.2.2.5</strain>
    </source>
</reference>
<evidence type="ECO:0000313" key="1">
    <source>
        <dbReference type="EMBL" id="GLV57134.1"/>
    </source>
</evidence>
<dbReference type="EMBL" id="BSRI01000002">
    <property type="protein sequence ID" value="GLV57134.1"/>
    <property type="molecule type" value="Genomic_DNA"/>
</dbReference>
<sequence length="58" mass="6850">MQAKACVVERYCCPEAFHDILHVQHIHHLWSPLIQVCFDELSSDLSHNTSEWPYNTRI</sequence>
<organism evidence="1 2">
    <name type="scientific">Dictyobacter halimunensis</name>
    <dbReference type="NCBI Taxonomy" id="3026934"/>
    <lineage>
        <taxon>Bacteria</taxon>
        <taxon>Bacillati</taxon>
        <taxon>Chloroflexota</taxon>
        <taxon>Ktedonobacteria</taxon>
        <taxon>Ktedonobacterales</taxon>
        <taxon>Dictyobacteraceae</taxon>
        <taxon>Dictyobacter</taxon>
    </lineage>
</organism>
<gene>
    <name evidence="1" type="ORF">KDH_39720</name>
</gene>
<protein>
    <submittedName>
        <fullName evidence="1">Uncharacterized protein</fullName>
    </submittedName>
</protein>